<proteinExistence type="predicted"/>
<evidence type="ECO:0000313" key="3">
    <source>
        <dbReference type="Proteomes" id="UP001165060"/>
    </source>
</evidence>
<gene>
    <name evidence="2" type="ORF">TeGR_g9049</name>
</gene>
<dbReference type="InterPro" id="IPR001107">
    <property type="entry name" value="Band_7"/>
</dbReference>
<dbReference type="Pfam" id="PF01145">
    <property type="entry name" value="Band_7"/>
    <property type="match status" value="1"/>
</dbReference>
<dbReference type="InterPro" id="IPR001972">
    <property type="entry name" value="Stomatin_HflK_fam"/>
</dbReference>
<dbReference type="CDD" id="cd08829">
    <property type="entry name" value="SPFH_paraslipin"/>
    <property type="match status" value="1"/>
</dbReference>
<dbReference type="EMBL" id="BRYB01002444">
    <property type="protein sequence ID" value="GMI19560.1"/>
    <property type="molecule type" value="Genomic_DNA"/>
</dbReference>
<dbReference type="PRINTS" id="PR00721">
    <property type="entry name" value="STOMATIN"/>
</dbReference>
<dbReference type="SMART" id="SM00244">
    <property type="entry name" value="PHB"/>
    <property type="match status" value="1"/>
</dbReference>
<sequence>MSRTAGSRAAQLLAPRAALSLAPRALPLAASRLSPLLPPSSSPSPGSRAYTLDSFDGASGRNATSYRWPLSRSNFVLNIVPQGEKQIVERLGKLHSVQESGWFLAIPLVDQISYAIDMRERALDVEPQSAITRDNVRVDVSGVVYITFVDPVKACYGAFNPLYAVVQHAQSAMRSAIGEMELDDIFHNRNRLNDTVMGAVQEAATAWGMEIKRYEITEVRPDRHIADAMDKQAAAERNRREKVLEAEGEKTKATLESEGVKIRLQNESEGKLIQIRNEAEAELVKLVKEAEGQSQATVLKAEAQAEAIRLVAAQLQSSGGDTAAKYALAVSYSEMMGEGMKGSNTMFFEKDPANVNALLAKAGLALETGKGVPA</sequence>
<evidence type="ECO:0000259" key="1">
    <source>
        <dbReference type="SMART" id="SM00244"/>
    </source>
</evidence>
<dbReference type="PANTHER" id="PTHR43327:SF10">
    <property type="entry name" value="STOMATIN-LIKE PROTEIN 2, MITOCHONDRIAL"/>
    <property type="match status" value="1"/>
</dbReference>
<dbReference type="Proteomes" id="UP001165060">
    <property type="component" value="Unassembled WGS sequence"/>
</dbReference>
<name>A0ABQ6M520_9STRA</name>
<reference evidence="2 3" key="1">
    <citation type="journal article" date="2023" name="Commun. Biol.">
        <title>Genome analysis of Parmales, the sister group of diatoms, reveals the evolutionary specialization of diatoms from phago-mixotrophs to photoautotrophs.</title>
        <authorList>
            <person name="Ban H."/>
            <person name="Sato S."/>
            <person name="Yoshikawa S."/>
            <person name="Yamada K."/>
            <person name="Nakamura Y."/>
            <person name="Ichinomiya M."/>
            <person name="Sato N."/>
            <person name="Blanc-Mathieu R."/>
            <person name="Endo H."/>
            <person name="Kuwata A."/>
            <person name="Ogata H."/>
        </authorList>
    </citation>
    <scope>NUCLEOTIDE SEQUENCE [LARGE SCALE GENOMIC DNA]</scope>
</reference>
<organism evidence="2 3">
    <name type="scientific">Tetraparma gracilis</name>
    <dbReference type="NCBI Taxonomy" id="2962635"/>
    <lineage>
        <taxon>Eukaryota</taxon>
        <taxon>Sar</taxon>
        <taxon>Stramenopiles</taxon>
        <taxon>Ochrophyta</taxon>
        <taxon>Bolidophyceae</taxon>
        <taxon>Parmales</taxon>
        <taxon>Triparmaceae</taxon>
        <taxon>Tetraparma</taxon>
    </lineage>
</organism>
<feature type="domain" description="Band 7" evidence="1">
    <location>
        <begin position="75"/>
        <end position="233"/>
    </location>
</feature>
<comment type="caution">
    <text evidence="2">The sequence shown here is derived from an EMBL/GenBank/DDBJ whole genome shotgun (WGS) entry which is preliminary data.</text>
</comment>
<dbReference type="Gene3D" id="3.30.479.30">
    <property type="entry name" value="Band 7 domain"/>
    <property type="match status" value="1"/>
</dbReference>
<dbReference type="PANTHER" id="PTHR43327">
    <property type="entry name" value="STOMATIN-LIKE PROTEIN 2, MITOCHONDRIAL"/>
    <property type="match status" value="1"/>
</dbReference>
<keyword evidence="3" id="KW-1185">Reference proteome</keyword>
<dbReference type="InterPro" id="IPR050710">
    <property type="entry name" value="Band7/mec-2_domain"/>
</dbReference>
<dbReference type="SUPFAM" id="SSF117892">
    <property type="entry name" value="Band 7/SPFH domain"/>
    <property type="match status" value="1"/>
</dbReference>
<protein>
    <recommendedName>
        <fullName evidence="1">Band 7 domain-containing protein</fullName>
    </recommendedName>
</protein>
<evidence type="ECO:0000313" key="2">
    <source>
        <dbReference type="EMBL" id="GMI19560.1"/>
    </source>
</evidence>
<accession>A0ABQ6M520</accession>
<dbReference type="InterPro" id="IPR036013">
    <property type="entry name" value="Band_7/SPFH_dom_sf"/>
</dbReference>